<dbReference type="EMBL" id="AJWZ01000006">
    <property type="protein sequence ID" value="EKC78153.1"/>
    <property type="molecule type" value="Genomic_DNA"/>
</dbReference>
<feature type="non-terminal residue" evidence="2">
    <location>
        <position position="1"/>
    </location>
</feature>
<dbReference type="GO" id="GO:0046872">
    <property type="term" value="F:metal ion binding"/>
    <property type="evidence" value="ECO:0007669"/>
    <property type="project" value="InterPro"/>
</dbReference>
<organism evidence="2">
    <name type="scientific">human gut metagenome</name>
    <dbReference type="NCBI Taxonomy" id="408170"/>
    <lineage>
        <taxon>unclassified sequences</taxon>
        <taxon>metagenomes</taxon>
        <taxon>organismal metagenomes</taxon>
    </lineage>
</organism>
<name>K1U7G1_9ZZZZ</name>
<sequence length="238" mass="27846">AMYHYAKFDGKKKVFRFNNEEELRDMLAKLEKSSYDYKFLIQDCIPGDDTYMRVLTCYCDQNHKVRFASLGRTLLEDHTPTAIGNPVAIVNEVNPEIVAAATKFLEHIGYTGFANFDIKYDERDGKFKFFEINVRLGRSNFYVTGSGFNTVKWIVDDYIYNKLDDYTVADNINLYTVVPKGVIKKYVPDSDFKSLALKLWSEGKVSEPLFYSADRNLKHNFYARAAYINQFRKFRKYF</sequence>
<accession>K1U7G1</accession>
<comment type="caution">
    <text evidence="2">The sequence shown here is derived from an EMBL/GenBank/DDBJ whole genome shotgun (WGS) entry which is preliminary data.</text>
</comment>
<dbReference type="Gene3D" id="3.30.470.20">
    <property type="entry name" value="ATP-grasp fold, B domain"/>
    <property type="match status" value="1"/>
</dbReference>
<proteinExistence type="predicted"/>
<dbReference type="AlphaFoldDB" id="K1U7G1"/>
<reference evidence="2" key="1">
    <citation type="journal article" date="2013" name="Environ. Microbiol.">
        <title>Microbiota from the distal guts of lean and obese adolescents exhibit partial functional redundancy besides clear differences in community structure.</title>
        <authorList>
            <person name="Ferrer M."/>
            <person name="Ruiz A."/>
            <person name="Lanza F."/>
            <person name="Haange S.B."/>
            <person name="Oberbach A."/>
            <person name="Till H."/>
            <person name="Bargiela R."/>
            <person name="Campoy C."/>
            <person name="Segura M.T."/>
            <person name="Richter M."/>
            <person name="von Bergen M."/>
            <person name="Seifert J."/>
            <person name="Suarez A."/>
        </authorList>
    </citation>
    <scope>NUCLEOTIDE SEQUENCE</scope>
</reference>
<dbReference type="SUPFAM" id="SSF56059">
    <property type="entry name" value="Glutathione synthetase ATP-binding domain-like"/>
    <property type="match status" value="1"/>
</dbReference>
<dbReference type="Pfam" id="PF02786">
    <property type="entry name" value="CPSase_L_D2"/>
    <property type="match status" value="1"/>
</dbReference>
<dbReference type="PROSITE" id="PS50975">
    <property type="entry name" value="ATP_GRASP"/>
    <property type="match status" value="1"/>
</dbReference>
<dbReference type="InterPro" id="IPR011761">
    <property type="entry name" value="ATP-grasp"/>
</dbReference>
<feature type="domain" description="ATP-grasp" evidence="1">
    <location>
        <begin position="86"/>
        <end position="159"/>
    </location>
</feature>
<dbReference type="GO" id="GO:0005524">
    <property type="term" value="F:ATP binding"/>
    <property type="evidence" value="ECO:0007669"/>
    <property type="project" value="InterPro"/>
</dbReference>
<dbReference type="InterPro" id="IPR005479">
    <property type="entry name" value="CPAse_ATP-bd"/>
</dbReference>
<gene>
    <name evidence="2" type="ORF">OBE_00009</name>
</gene>
<evidence type="ECO:0000259" key="1">
    <source>
        <dbReference type="PROSITE" id="PS50975"/>
    </source>
</evidence>
<evidence type="ECO:0000313" key="2">
    <source>
        <dbReference type="EMBL" id="EKC78153.1"/>
    </source>
</evidence>
<protein>
    <submittedName>
        <fullName evidence="2">ATP-grasp superfamily protein</fullName>
    </submittedName>
</protein>